<evidence type="ECO:0000313" key="2">
    <source>
        <dbReference type="Proteomes" id="UP001066276"/>
    </source>
</evidence>
<dbReference type="AlphaFoldDB" id="A0AAV7T3U7"/>
<name>A0AAV7T3U7_PLEWA</name>
<proteinExistence type="predicted"/>
<gene>
    <name evidence="1" type="ORF">NDU88_003009</name>
</gene>
<accession>A0AAV7T3U7</accession>
<keyword evidence="2" id="KW-1185">Reference proteome</keyword>
<dbReference type="Proteomes" id="UP001066276">
    <property type="component" value="Chromosome 4_1"/>
</dbReference>
<organism evidence="1 2">
    <name type="scientific">Pleurodeles waltl</name>
    <name type="common">Iberian ribbed newt</name>
    <dbReference type="NCBI Taxonomy" id="8319"/>
    <lineage>
        <taxon>Eukaryota</taxon>
        <taxon>Metazoa</taxon>
        <taxon>Chordata</taxon>
        <taxon>Craniata</taxon>
        <taxon>Vertebrata</taxon>
        <taxon>Euteleostomi</taxon>
        <taxon>Amphibia</taxon>
        <taxon>Batrachia</taxon>
        <taxon>Caudata</taxon>
        <taxon>Salamandroidea</taxon>
        <taxon>Salamandridae</taxon>
        <taxon>Pleurodelinae</taxon>
        <taxon>Pleurodeles</taxon>
    </lineage>
</organism>
<dbReference type="EMBL" id="JANPWB010000007">
    <property type="protein sequence ID" value="KAJ1171138.1"/>
    <property type="molecule type" value="Genomic_DNA"/>
</dbReference>
<protein>
    <submittedName>
        <fullName evidence="1">Uncharacterized protein</fullName>
    </submittedName>
</protein>
<sequence>MVRCEIGPIDTAGSRGLRDEDGGGAAIATQLLAGPLDARPRFGCRFRVPLGSAFRPILAAFLGRAGARRGRVLGDA</sequence>
<reference evidence="1" key="1">
    <citation type="journal article" date="2022" name="bioRxiv">
        <title>Sequencing and chromosome-scale assembly of the giantPleurodeles waltlgenome.</title>
        <authorList>
            <person name="Brown T."/>
            <person name="Elewa A."/>
            <person name="Iarovenko S."/>
            <person name="Subramanian E."/>
            <person name="Araus A.J."/>
            <person name="Petzold A."/>
            <person name="Susuki M."/>
            <person name="Suzuki K.-i.T."/>
            <person name="Hayashi T."/>
            <person name="Toyoda A."/>
            <person name="Oliveira C."/>
            <person name="Osipova E."/>
            <person name="Leigh N.D."/>
            <person name="Simon A."/>
            <person name="Yun M.H."/>
        </authorList>
    </citation>
    <scope>NUCLEOTIDE SEQUENCE</scope>
    <source>
        <strain evidence="1">20211129_DDA</strain>
        <tissue evidence="1">Liver</tissue>
    </source>
</reference>
<comment type="caution">
    <text evidence="1">The sequence shown here is derived from an EMBL/GenBank/DDBJ whole genome shotgun (WGS) entry which is preliminary data.</text>
</comment>
<evidence type="ECO:0000313" key="1">
    <source>
        <dbReference type="EMBL" id="KAJ1171138.1"/>
    </source>
</evidence>